<dbReference type="GO" id="GO:0051287">
    <property type="term" value="F:NAD binding"/>
    <property type="evidence" value="ECO:0007669"/>
    <property type="project" value="InterPro"/>
</dbReference>
<evidence type="ECO:0000313" key="4">
    <source>
        <dbReference type="EMBL" id="NDL68747.1"/>
    </source>
</evidence>
<dbReference type="SUPFAM" id="SSF53659">
    <property type="entry name" value="Isocitrate/Isopropylmalate dehydrogenase-like"/>
    <property type="match status" value="1"/>
</dbReference>
<organism evidence="4 5">
    <name type="scientific">Anaerotalea alkaliphila</name>
    <dbReference type="NCBI Taxonomy" id="2662126"/>
    <lineage>
        <taxon>Bacteria</taxon>
        <taxon>Bacillati</taxon>
        <taxon>Bacillota</taxon>
        <taxon>Clostridia</taxon>
        <taxon>Eubacteriales</taxon>
        <taxon>Anaerotalea</taxon>
    </lineage>
</organism>
<gene>
    <name evidence="4" type="ORF">GXN74_13470</name>
</gene>
<dbReference type="Gene3D" id="3.40.718.10">
    <property type="entry name" value="Isopropylmalate Dehydrogenase"/>
    <property type="match status" value="1"/>
</dbReference>
<dbReference type="Pfam" id="PF04166">
    <property type="entry name" value="PdxA"/>
    <property type="match status" value="1"/>
</dbReference>
<dbReference type="InterPro" id="IPR005255">
    <property type="entry name" value="PdxA_fam"/>
</dbReference>
<dbReference type="AlphaFoldDB" id="A0A7X5KPQ9"/>
<evidence type="ECO:0000256" key="2">
    <source>
        <dbReference type="ARBA" id="ARBA00023002"/>
    </source>
</evidence>
<dbReference type="Proteomes" id="UP000461585">
    <property type="component" value="Unassembled WGS sequence"/>
</dbReference>
<evidence type="ECO:0000256" key="1">
    <source>
        <dbReference type="ARBA" id="ARBA00022723"/>
    </source>
</evidence>
<proteinExistence type="predicted"/>
<dbReference type="GO" id="GO:0016491">
    <property type="term" value="F:oxidoreductase activity"/>
    <property type="evidence" value="ECO:0007669"/>
    <property type="project" value="UniProtKB-KW"/>
</dbReference>
<dbReference type="RefSeq" id="WP_162371466.1">
    <property type="nucleotide sequence ID" value="NZ_JAAEEH010000057.1"/>
</dbReference>
<protein>
    <submittedName>
        <fullName evidence="4">4-hydroxythreonine-4-phosphate dehydrogenase PdxA</fullName>
    </submittedName>
</protein>
<dbReference type="PANTHER" id="PTHR30004:SF3">
    <property type="entry name" value="4-HYDROXYTHREONINE-4-PHOSPHATE DEHYDROGENASE 2-RELATED"/>
    <property type="match status" value="1"/>
</dbReference>
<keyword evidence="2" id="KW-0560">Oxidoreductase</keyword>
<evidence type="ECO:0000256" key="3">
    <source>
        <dbReference type="ARBA" id="ARBA00023027"/>
    </source>
</evidence>
<dbReference type="GO" id="GO:0046872">
    <property type="term" value="F:metal ion binding"/>
    <property type="evidence" value="ECO:0007669"/>
    <property type="project" value="UniProtKB-KW"/>
</dbReference>
<evidence type="ECO:0000313" key="5">
    <source>
        <dbReference type="Proteomes" id="UP000461585"/>
    </source>
</evidence>
<keyword evidence="1" id="KW-0479">Metal-binding</keyword>
<comment type="caution">
    <text evidence="4">The sequence shown here is derived from an EMBL/GenBank/DDBJ whole genome shotgun (WGS) entry which is preliminary data.</text>
</comment>
<accession>A0A7X5KPQ9</accession>
<dbReference type="EMBL" id="JAAEEH010000057">
    <property type="protein sequence ID" value="NDL68747.1"/>
    <property type="molecule type" value="Genomic_DNA"/>
</dbReference>
<dbReference type="PANTHER" id="PTHR30004">
    <property type="entry name" value="4-HYDROXYTHREONINE-4-PHOSPHATE DEHYDROGENASE"/>
    <property type="match status" value="1"/>
</dbReference>
<sequence>MNNKPILGILLGDACGVGPEIIAKLAENNRLYPYCRPVIIGDARILEQAMKITGSSFRVQPIDAVEEARWERGNYPVLDQKNVDPKDIEIGKVSRIAGKAAGDMLITAMDLCLVGELDGFAFAPLNKTSLKMGGHDFESENKLFAHHLKIDGISCEVNVLGNLWTSRVTSHIPVKDVSANLTVDSIQDAMRLIHKTMKLAKVEKPRIGVAALNPHGGEHGTCGTEEIDVIIPAIRQAKLEGLDVYGPYPSDILFVKAFEGIFDAAVTMYHDQGQIALKVKGFQYGVTFHANLPVAIATAAHGSAFDIAGKNLVTTDAMENAIKMAGAVAEGYREQRVTGPEEMLAGVC</sequence>
<reference evidence="4 5" key="1">
    <citation type="submission" date="2020-01" db="EMBL/GenBank/DDBJ databases">
        <title>Anaeroalcalibacter tamaniensis gen. nov., sp. nov., moderately halophilic strictly anaerobic fermenter bacterium from mud volcano of Taman peninsula.</title>
        <authorList>
            <person name="Frolova A."/>
            <person name="Merkel A.Y."/>
            <person name="Slobodkin A.I."/>
        </authorList>
    </citation>
    <scope>NUCLEOTIDE SEQUENCE [LARGE SCALE GENOMIC DNA]</scope>
    <source>
        <strain evidence="4 5">F-3ap</strain>
    </source>
</reference>
<name>A0A7X5KPQ9_9FIRM</name>
<keyword evidence="5" id="KW-1185">Reference proteome</keyword>
<keyword evidence="3" id="KW-0520">NAD</keyword>